<accession>A0A0T5Z014</accession>
<gene>
    <name evidence="1" type="ORF">Ga0074115_12751</name>
    <name evidence="2" type="ORF">Ga0076813_10785</name>
</gene>
<dbReference type="AlphaFoldDB" id="A0A0T5Z014"/>
<dbReference type="Proteomes" id="UP000051634">
    <property type="component" value="Unassembled WGS sequence"/>
</dbReference>
<proteinExistence type="predicted"/>
<comment type="caution">
    <text evidence="1">The sequence shown here is derived from an EMBL/GenBank/DDBJ whole genome shotgun (WGS) entry which is preliminary data.</text>
</comment>
<evidence type="ECO:0000313" key="4">
    <source>
        <dbReference type="Proteomes" id="UP000051634"/>
    </source>
</evidence>
<dbReference type="EMBL" id="LMXI01000616">
    <property type="protein sequence ID" value="KRT57010.1"/>
    <property type="molecule type" value="Genomic_DNA"/>
</dbReference>
<evidence type="ECO:0000313" key="1">
    <source>
        <dbReference type="EMBL" id="KRT55942.1"/>
    </source>
</evidence>
<dbReference type="Proteomes" id="UP000051276">
    <property type="component" value="Unassembled WGS sequence"/>
</dbReference>
<dbReference type="STRING" id="54398.Ga0074115_12751"/>
<protein>
    <submittedName>
        <fullName evidence="1">Uncharacterized protein</fullName>
    </submittedName>
</protein>
<reference evidence="3 4" key="1">
    <citation type="submission" date="2015-11" db="EMBL/GenBank/DDBJ databases">
        <title>The genome of Candidatus Endoriftia persephone in Ridgeia piscesae and population structure of the North Eastern Pacific vestimentiferan symbionts.</title>
        <authorList>
            <person name="Perez M."/>
            <person name="Juniper K.S."/>
        </authorList>
    </citation>
    <scope>NUCLEOTIDE SEQUENCE [LARGE SCALE GENOMIC DNA]</scope>
    <source>
        <strain evidence="2">Ind10</strain>
        <strain evidence="1">Ind11</strain>
    </source>
</reference>
<evidence type="ECO:0000313" key="2">
    <source>
        <dbReference type="EMBL" id="KRT57010.1"/>
    </source>
</evidence>
<dbReference type="RefSeq" id="WP_006474725.1">
    <property type="nucleotide sequence ID" value="NZ_KQ556979.1"/>
</dbReference>
<keyword evidence="4" id="KW-1185">Reference proteome</keyword>
<organism evidence="1 4">
    <name type="scientific">endosymbiont of Ridgeia piscesae</name>
    <dbReference type="NCBI Taxonomy" id="54398"/>
    <lineage>
        <taxon>Bacteria</taxon>
        <taxon>Pseudomonadati</taxon>
        <taxon>Pseudomonadota</taxon>
        <taxon>Gammaproteobacteria</taxon>
        <taxon>sulfur-oxidizing symbionts</taxon>
    </lineage>
</organism>
<evidence type="ECO:0000313" key="3">
    <source>
        <dbReference type="Proteomes" id="UP000051276"/>
    </source>
</evidence>
<dbReference type="EMBL" id="LDXT01000070">
    <property type="protein sequence ID" value="KRT55942.1"/>
    <property type="molecule type" value="Genomic_DNA"/>
</dbReference>
<name>A0A0T5Z014_9GAMM</name>
<sequence length="52" mass="5643">MKYLLAFAVAFSATLVWQTSSQADRSFEIKDIAHNGTVKNSGKTTAPTGIRL</sequence>